<proteinExistence type="predicted"/>
<protein>
    <recommendedName>
        <fullName evidence="2">VRR-NUC domain-containing protein</fullName>
    </recommendedName>
</protein>
<accession>A0AAU7D7Z0</accession>
<dbReference type="InterPro" id="IPR011856">
    <property type="entry name" value="tRNA_endonuc-like_dom_sf"/>
</dbReference>
<organism evidence="1">
    <name type="scientific">Edaphobacter paludis</name>
    <dbReference type="NCBI Taxonomy" id="3035702"/>
    <lineage>
        <taxon>Bacteria</taxon>
        <taxon>Pseudomonadati</taxon>
        <taxon>Acidobacteriota</taxon>
        <taxon>Terriglobia</taxon>
        <taxon>Terriglobales</taxon>
        <taxon>Acidobacteriaceae</taxon>
        <taxon>Edaphobacter</taxon>
    </lineage>
</organism>
<dbReference type="GO" id="GO:0003676">
    <property type="term" value="F:nucleic acid binding"/>
    <property type="evidence" value="ECO:0007669"/>
    <property type="project" value="InterPro"/>
</dbReference>
<dbReference type="SUPFAM" id="SSF52980">
    <property type="entry name" value="Restriction endonuclease-like"/>
    <property type="match status" value="1"/>
</dbReference>
<dbReference type="AlphaFoldDB" id="A0AAU7D7Z0"/>
<name>A0AAU7D7Z0_9BACT</name>
<dbReference type="InterPro" id="IPR011335">
    <property type="entry name" value="Restrct_endonuc-II-like"/>
</dbReference>
<evidence type="ECO:0000313" key="1">
    <source>
        <dbReference type="EMBL" id="XBH13243.1"/>
    </source>
</evidence>
<reference evidence="1" key="1">
    <citation type="submission" date="2023-03" db="EMBL/GenBank/DDBJ databases">
        <title>Edaphobacter sp.</title>
        <authorList>
            <person name="Huber K.J."/>
            <person name="Papendorf J."/>
            <person name="Pilke C."/>
            <person name="Bunk B."/>
            <person name="Sproeer C."/>
            <person name="Pester M."/>
        </authorList>
    </citation>
    <scope>NUCLEOTIDE SEQUENCE</scope>
    <source>
        <strain evidence="1">DSM 109920</strain>
    </source>
</reference>
<dbReference type="EMBL" id="CP121195">
    <property type="protein sequence ID" value="XBH13243.1"/>
    <property type="molecule type" value="Genomic_DNA"/>
</dbReference>
<dbReference type="Gene3D" id="3.40.1350.10">
    <property type="match status" value="1"/>
</dbReference>
<gene>
    <name evidence="1" type="ORF">P8936_16380</name>
</gene>
<evidence type="ECO:0008006" key="2">
    <source>
        <dbReference type="Google" id="ProtNLM"/>
    </source>
</evidence>
<dbReference type="RefSeq" id="WP_348269725.1">
    <property type="nucleotide sequence ID" value="NZ_CP121195.1"/>
</dbReference>
<sequence length="101" mass="11621">MSEAEVKLAVQKWLEKAGYFWLRIQSGKVRVRRGYMQLCPEGTADIVVFDRNATCWIEMKTESGKQRPAQVEFEAKAKAAGHRYIVARSLDEVRDFLQEVA</sequence>